<dbReference type="PROSITE" id="PS50888">
    <property type="entry name" value="BHLH"/>
    <property type="match status" value="1"/>
</dbReference>
<feature type="compositionally biased region" description="Low complexity" evidence="5">
    <location>
        <begin position="150"/>
        <end position="177"/>
    </location>
</feature>
<gene>
    <name evidence="7" type="ORF">BAE44_0007721</name>
</gene>
<evidence type="ECO:0000256" key="4">
    <source>
        <dbReference type="RuleBase" id="RU369104"/>
    </source>
</evidence>
<comment type="similarity">
    <text evidence="1">Belongs to the bHLH protein family.</text>
</comment>
<dbReference type="AlphaFoldDB" id="A0A1E5W1X4"/>
<sequence>MVGRQAAAVRLTTATARHAPARLMGALRSLDLPVQHACVTRVQGLTVQDVVVDVPAPRWTCRSSTRAQATGEQLGSSISRGSGSSIVMDRLRSFSIFSVHPVAGGVTGTPIDDDGTIAAASGSHFYSYGTREAEEAATVLVLAPEQPNRGSQAVAATTGGTATSSAAPPGAPSVMAPAEEDHAAPAPAPEDEEDKAATEAEAEQGESISLDEAYALAQRLRAQEPLGGIAFAAGSATANSTTPANTSSARTREESPAHSPASSFSLAAGGGHHHHHPVLEFESCDVPELWLEDDDGLDGAAWGDGSSPSAGNNLSDDKSPAPAAKRRGRNPGPKTQGPAMSHVEAERSRRDKLNRRFCDLRAAVPTMSKTDRASLLADATA</sequence>
<reference evidence="7 8" key="1">
    <citation type="submission" date="2016-09" db="EMBL/GenBank/DDBJ databases">
        <title>The draft genome of Dichanthelium oligosanthes: A C3 panicoid grass species.</title>
        <authorList>
            <person name="Studer A.J."/>
            <person name="Schnable J.C."/>
            <person name="Brutnell T.P."/>
        </authorList>
    </citation>
    <scope>NUCLEOTIDE SEQUENCE [LARGE SCALE GENOMIC DNA]</scope>
    <source>
        <strain evidence="8">cv. Kellogg 1175</strain>
        <tissue evidence="7">Leaf</tissue>
    </source>
</reference>
<comment type="subcellular location">
    <subcellularLocation>
        <location evidence="4">Nucleus</location>
    </subcellularLocation>
</comment>
<dbReference type="EMBL" id="LWDX02023840">
    <property type="protein sequence ID" value="OEL31260.1"/>
    <property type="molecule type" value="Genomic_DNA"/>
</dbReference>
<dbReference type="GO" id="GO:0046983">
    <property type="term" value="F:protein dimerization activity"/>
    <property type="evidence" value="ECO:0007669"/>
    <property type="project" value="InterPro"/>
</dbReference>
<keyword evidence="3 4" id="KW-0804">Transcription</keyword>
<protein>
    <recommendedName>
        <fullName evidence="4">Transcription factor</fullName>
        <shortName evidence="4">bHLH transcription factor</shortName>
    </recommendedName>
    <alternativeName>
        <fullName evidence="4">Basic helix-loop-helix protein</fullName>
    </alternativeName>
</protein>
<keyword evidence="4" id="KW-0539">Nucleus</keyword>
<dbReference type="GO" id="GO:0003700">
    <property type="term" value="F:DNA-binding transcription factor activity"/>
    <property type="evidence" value="ECO:0007669"/>
    <property type="project" value="InterPro"/>
</dbReference>
<dbReference type="SUPFAM" id="SSF47459">
    <property type="entry name" value="HLH, helix-loop-helix DNA-binding domain"/>
    <property type="match status" value="1"/>
</dbReference>
<evidence type="ECO:0000259" key="6">
    <source>
        <dbReference type="PROSITE" id="PS50888"/>
    </source>
</evidence>
<accession>A0A1E5W1X4</accession>
<feature type="domain" description="BHLH" evidence="6">
    <location>
        <begin position="337"/>
        <end position="381"/>
    </location>
</feature>
<dbReference type="Gene3D" id="4.10.280.10">
    <property type="entry name" value="Helix-loop-helix DNA-binding domain"/>
    <property type="match status" value="1"/>
</dbReference>
<feature type="compositionally biased region" description="Basic and acidic residues" evidence="5">
    <location>
        <begin position="343"/>
        <end position="354"/>
    </location>
</feature>
<organism evidence="7 8">
    <name type="scientific">Dichanthelium oligosanthes</name>
    <dbReference type="NCBI Taxonomy" id="888268"/>
    <lineage>
        <taxon>Eukaryota</taxon>
        <taxon>Viridiplantae</taxon>
        <taxon>Streptophyta</taxon>
        <taxon>Embryophyta</taxon>
        <taxon>Tracheophyta</taxon>
        <taxon>Spermatophyta</taxon>
        <taxon>Magnoliopsida</taxon>
        <taxon>Liliopsida</taxon>
        <taxon>Poales</taxon>
        <taxon>Poaceae</taxon>
        <taxon>PACMAD clade</taxon>
        <taxon>Panicoideae</taxon>
        <taxon>Panicodae</taxon>
        <taxon>Paniceae</taxon>
        <taxon>Dichantheliinae</taxon>
        <taxon>Dichanthelium</taxon>
    </lineage>
</organism>
<dbReference type="PANTHER" id="PTHR11514">
    <property type="entry name" value="MYC"/>
    <property type="match status" value="1"/>
</dbReference>
<proteinExistence type="inferred from homology"/>
<dbReference type="InterPro" id="IPR036638">
    <property type="entry name" value="HLH_DNA-bd_sf"/>
</dbReference>
<name>A0A1E5W1X4_9POAL</name>
<comment type="caution">
    <text evidence="7">The sequence shown here is derived from an EMBL/GenBank/DDBJ whole genome shotgun (WGS) entry which is preliminary data.</text>
</comment>
<feature type="compositionally biased region" description="Acidic residues" evidence="5">
    <location>
        <begin position="189"/>
        <end position="204"/>
    </location>
</feature>
<evidence type="ECO:0000313" key="7">
    <source>
        <dbReference type="EMBL" id="OEL31260.1"/>
    </source>
</evidence>
<feature type="compositionally biased region" description="Low complexity" evidence="5">
    <location>
        <begin position="237"/>
        <end position="249"/>
    </location>
</feature>
<evidence type="ECO:0000256" key="2">
    <source>
        <dbReference type="ARBA" id="ARBA00023015"/>
    </source>
</evidence>
<dbReference type="InterPro" id="IPR011598">
    <property type="entry name" value="bHLH_dom"/>
</dbReference>
<dbReference type="STRING" id="888268.A0A1E5W1X4"/>
<feature type="region of interest" description="Disordered" evidence="5">
    <location>
        <begin position="147"/>
        <end position="208"/>
    </location>
</feature>
<feature type="region of interest" description="Disordered" evidence="5">
    <location>
        <begin position="237"/>
        <end position="272"/>
    </location>
</feature>
<dbReference type="GO" id="GO:0005634">
    <property type="term" value="C:nucleus"/>
    <property type="evidence" value="ECO:0007669"/>
    <property type="project" value="UniProtKB-SubCell"/>
</dbReference>
<dbReference type="InterPro" id="IPR045084">
    <property type="entry name" value="AIB/MYC-like"/>
</dbReference>
<keyword evidence="8" id="KW-1185">Reference proteome</keyword>
<evidence type="ECO:0000256" key="5">
    <source>
        <dbReference type="SAM" id="MobiDB-lite"/>
    </source>
</evidence>
<evidence type="ECO:0000256" key="1">
    <source>
        <dbReference type="ARBA" id="ARBA00005510"/>
    </source>
</evidence>
<dbReference type="Pfam" id="PF00010">
    <property type="entry name" value="HLH"/>
    <property type="match status" value="1"/>
</dbReference>
<evidence type="ECO:0000256" key="3">
    <source>
        <dbReference type="ARBA" id="ARBA00023163"/>
    </source>
</evidence>
<evidence type="ECO:0000313" key="8">
    <source>
        <dbReference type="Proteomes" id="UP000095767"/>
    </source>
</evidence>
<feature type="region of interest" description="Disordered" evidence="5">
    <location>
        <begin position="295"/>
        <end position="354"/>
    </location>
</feature>
<dbReference type="Proteomes" id="UP000095767">
    <property type="component" value="Unassembled WGS sequence"/>
</dbReference>
<keyword evidence="2 4" id="KW-0805">Transcription regulation</keyword>
<dbReference type="GO" id="GO:0000976">
    <property type="term" value="F:transcription cis-regulatory region binding"/>
    <property type="evidence" value="ECO:0007669"/>
    <property type="project" value="TreeGrafter"/>
</dbReference>
<dbReference type="PANTHER" id="PTHR11514:SF151">
    <property type="entry name" value="TRANSCRIPTION FACTOR"/>
    <property type="match status" value="1"/>
</dbReference>